<dbReference type="Proteomes" id="UP000011859">
    <property type="component" value="Chromosome"/>
</dbReference>
<dbReference type="CDD" id="cd09113">
    <property type="entry name" value="PLDc_ymdC_like_2"/>
    <property type="match status" value="1"/>
</dbReference>
<evidence type="ECO:0000259" key="2">
    <source>
        <dbReference type="PROSITE" id="PS50035"/>
    </source>
</evidence>
<dbReference type="PANTHER" id="PTHR21248">
    <property type="entry name" value="CARDIOLIPIN SYNTHASE"/>
    <property type="match status" value="1"/>
</dbReference>
<dbReference type="CDD" id="cd09111">
    <property type="entry name" value="PLDc_ymdC_like_1"/>
    <property type="match status" value="1"/>
</dbReference>
<dbReference type="Pfam" id="PF13091">
    <property type="entry name" value="PLDc_2"/>
    <property type="match status" value="2"/>
</dbReference>
<evidence type="ECO:0000313" key="3">
    <source>
        <dbReference type="EMBL" id="AGG90917.1"/>
    </source>
</evidence>
<dbReference type="EMBL" id="CP003470">
    <property type="protein sequence ID" value="AGG90917.1"/>
    <property type="molecule type" value="Genomic_DNA"/>
</dbReference>
<dbReference type="InterPro" id="IPR025202">
    <property type="entry name" value="PLD-like_dom"/>
</dbReference>
<name>M4NLH4_9GAMM</name>
<feature type="domain" description="PLD phosphodiesterase" evidence="2">
    <location>
        <begin position="187"/>
        <end position="214"/>
    </location>
</feature>
<reference evidence="3 4" key="1">
    <citation type="submission" date="2012-04" db="EMBL/GenBank/DDBJ databases">
        <title>Complete genome of Rhodanobacter sp. 2APBS1.</title>
        <authorList>
            <consortium name="US DOE Joint Genome Institute"/>
            <person name="Huntemann M."/>
            <person name="Wei C.-L."/>
            <person name="Han J."/>
            <person name="Detter J.C."/>
            <person name="Han C."/>
            <person name="Tapia R."/>
            <person name="Munk A.C.C."/>
            <person name="Chen A."/>
            <person name="Krypides N."/>
            <person name="Mavromatis K."/>
            <person name="Markowitz V."/>
            <person name="Szeto E."/>
            <person name="Ivanova N."/>
            <person name="Mikhailova N."/>
            <person name="Ovchinnikova G."/>
            <person name="Pagani I."/>
            <person name="Pati A."/>
            <person name="Goodwin L."/>
            <person name="Peters L."/>
            <person name="Pitluck S."/>
            <person name="Woyke T."/>
            <person name="Prakash O."/>
            <person name="Elkins J."/>
            <person name="Brown S."/>
            <person name="Palumbo A."/>
            <person name="Hemme C."/>
            <person name="Zhou J."/>
            <person name="Watson D."/>
            <person name="Jardine P."/>
            <person name="Kostka J."/>
            <person name="Green S."/>
        </authorList>
    </citation>
    <scope>NUCLEOTIDE SEQUENCE [LARGE SCALE GENOMIC DNA]</scope>
    <source>
        <strain evidence="3 4">2APBS1</strain>
    </source>
</reference>
<accession>M4NLH4</accession>
<gene>
    <name evidence="3" type="ORF">R2APBS1_3865</name>
</gene>
<evidence type="ECO:0000313" key="4">
    <source>
        <dbReference type="Proteomes" id="UP000011859"/>
    </source>
</evidence>
<keyword evidence="1" id="KW-0732">Signal</keyword>
<dbReference type="RefSeq" id="WP_015449144.1">
    <property type="nucleotide sequence ID" value="NC_020541.1"/>
</dbReference>
<feature type="signal peptide" evidence="1">
    <location>
        <begin position="1"/>
        <end position="26"/>
    </location>
</feature>
<dbReference type="OrthoDB" id="9814092at2"/>
<dbReference type="AlphaFoldDB" id="M4NLH4"/>
<dbReference type="STRING" id="666685.R2APBS1_3865"/>
<dbReference type="Gene3D" id="3.30.870.10">
    <property type="entry name" value="Endonuclease Chain A"/>
    <property type="match status" value="2"/>
</dbReference>
<dbReference type="GO" id="GO:0032049">
    <property type="term" value="P:cardiolipin biosynthetic process"/>
    <property type="evidence" value="ECO:0007669"/>
    <property type="project" value="UniProtKB-ARBA"/>
</dbReference>
<dbReference type="PROSITE" id="PS50035">
    <property type="entry name" value="PLD"/>
    <property type="match status" value="2"/>
</dbReference>
<dbReference type="PROSITE" id="PS51257">
    <property type="entry name" value="PROKAR_LIPOPROTEIN"/>
    <property type="match status" value="1"/>
</dbReference>
<sequence precursor="true">MSVLRRFALPLLLALLSLQGCTVSRAQIRRADAIVAASADRSSSCAQADHCALPSPLLAAATEALAASTPERPVHVVTLLDDSVPAMAARINLVRAARHSIDVQTYIWDQDDAGQLMLDELVQAARRGVRVRILADQLFSFGDLDLLDRLTRVSPNLEVRLYNPTFHKARTQPLEFAAGVLCCFMQFNQRMHNKLLLVDDRIGITGGRNYQNRYFNWDDSFNYVDRDAMVGGPAALQMAASFERFWNHPRALPLTHLRDVNRRILSDHTPPTWPAPHYRRPARVARVQQAAEDPAWLQTWLVDASRRVGRVEYFSDLPAKTDKPDKRRALDFTHHIMRMIGEAKREVLLQTPYLVMSKRAQHIFRTLHRRADPPLVIVSTNSLASTDAFAVYAMSYKHRKRYLKKFGFEIHELKPHAPSAAVDNELANLDLDTTALPPPEAAGPARVPAARFRLLGSRGSSNRPAPLHSTGLRFGLHAKSIVVDDVFAMVGSHNFDPRSDHYNTESGVIVYDHDFADQLRHSILRSTQPENAWVIAPRRSKVPVLTDINRAIGTVSEQLPLFDLWPFRYATSFDLKPGCQPLRATDPNFYACYEPVGDFPDVALSPKLIITRMVTAFGVGAKGIL</sequence>
<dbReference type="HOGENOM" id="CLU_026287_0_0_6"/>
<organism evidence="3 4">
    <name type="scientific">Rhodanobacter denitrificans</name>
    <dbReference type="NCBI Taxonomy" id="666685"/>
    <lineage>
        <taxon>Bacteria</taxon>
        <taxon>Pseudomonadati</taxon>
        <taxon>Pseudomonadota</taxon>
        <taxon>Gammaproteobacteria</taxon>
        <taxon>Lysobacterales</taxon>
        <taxon>Rhodanobacteraceae</taxon>
        <taxon>Rhodanobacter</taxon>
    </lineage>
</organism>
<evidence type="ECO:0000256" key="1">
    <source>
        <dbReference type="SAM" id="SignalP"/>
    </source>
</evidence>
<dbReference type="SMART" id="SM00155">
    <property type="entry name" value="PLDc"/>
    <property type="match status" value="2"/>
</dbReference>
<feature type="chain" id="PRO_5004056182" evidence="1">
    <location>
        <begin position="27"/>
        <end position="625"/>
    </location>
</feature>
<dbReference type="eggNOG" id="COG1502">
    <property type="taxonomic scope" value="Bacteria"/>
</dbReference>
<dbReference type="KEGG" id="rhd:R2APBS1_3865"/>
<dbReference type="SUPFAM" id="SSF56024">
    <property type="entry name" value="Phospholipase D/nuclease"/>
    <property type="match status" value="2"/>
</dbReference>
<dbReference type="InterPro" id="IPR001736">
    <property type="entry name" value="PLipase_D/transphosphatidylase"/>
</dbReference>
<dbReference type="PANTHER" id="PTHR21248:SF12">
    <property type="entry name" value="CARDIOLIPIN SYNTHASE C"/>
    <property type="match status" value="1"/>
</dbReference>
<feature type="domain" description="PLD phosphodiesterase" evidence="2">
    <location>
        <begin position="472"/>
        <end position="499"/>
    </location>
</feature>
<protein>
    <submittedName>
        <fullName evidence="3">Phosphatidylserine/phosphatidylglycerophosphate/ cardiolipin synthase</fullName>
    </submittedName>
</protein>
<dbReference type="GO" id="GO:0030572">
    <property type="term" value="F:phosphatidyltransferase activity"/>
    <property type="evidence" value="ECO:0007669"/>
    <property type="project" value="UniProtKB-ARBA"/>
</dbReference>
<proteinExistence type="predicted"/>
<keyword evidence="4" id="KW-1185">Reference proteome</keyword>